<dbReference type="InterPro" id="IPR002881">
    <property type="entry name" value="DUF58"/>
</dbReference>
<reference evidence="2 3" key="1">
    <citation type="submission" date="2016-10" db="EMBL/GenBank/DDBJ databases">
        <authorList>
            <person name="de Groot N.N."/>
        </authorList>
    </citation>
    <scope>NUCLEOTIDE SEQUENCE [LARGE SCALE GENOMIC DNA]</scope>
    <source>
        <strain evidence="2 3">CGMCC 1.5337</strain>
    </source>
</reference>
<gene>
    <name evidence="2" type="ORF">SAMN04487945_1318</name>
</gene>
<dbReference type="OrthoDB" id="31512at2157"/>
<keyword evidence="3" id="KW-1185">Reference proteome</keyword>
<dbReference type="EMBL" id="FOJA01000001">
    <property type="protein sequence ID" value="SEW07931.1"/>
    <property type="molecule type" value="Genomic_DNA"/>
</dbReference>
<proteinExistence type="predicted"/>
<feature type="domain" description="DUF58" evidence="1">
    <location>
        <begin position="197"/>
        <end position="363"/>
    </location>
</feature>
<dbReference type="Pfam" id="PF01882">
    <property type="entry name" value="DUF58"/>
    <property type="match status" value="1"/>
</dbReference>
<accession>A0A1I0P1A7</accession>
<evidence type="ECO:0000313" key="2">
    <source>
        <dbReference type="EMBL" id="SEW07931.1"/>
    </source>
</evidence>
<dbReference type="Proteomes" id="UP000198518">
    <property type="component" value="Unassembled WGS sequence"/>
</dbReference>
<dbReference type="PANTHER" id="PTHR33608:SF6">
    <property type="entry name" value="BLL2464 PROTEIN"/>
    <property type="match status" value="1"/>
</dbReference>
<dbReference type="RefSeq" id="WP_089668554.1">
    <property type="nucleotide sequence ID" value="NZ_FOJA01000001.1"/>
</dbReference>
<organism evidence="2 3">
    <name type="scientific">Halobacterium jilantaiense</name>
    <dbReference type="NCBI Taxonomy" id="355548"/>
    <lineage>
        <taxon>Archaea</taxon>
        <taxon>Methanobacteriati</taxon>
        <taxon>Methanobacteriota</taxon>
        <taxon>Stenosarchaea group</taxon>
        <taxon>Halobacteria</taxon>
        <taxon>Halobacteriales</taxon>
        <taxon>Halobacteriaceae</taxon>
        <taxon>Halobacterium</taxon>
    </lineage>
</organism>
<name>A0A1I0P1A7_9EURY</name>
<evidence type="ECO:0000259" key="1">
    <source>
        <dbReference type="Pfam" id="PF01882"/>
    </source>
</evidence>
<dbReference type="PANTHER" id="PTHR33608">
    <property type="entry name" value="BLL2464 PROTEIN"/>
    <property type="match status" value="1"/>
</dbReference>
<protein>
    <submittedName>
        <fullName evidence="2">Uncharacterized conserved protein, DUF58 family, contains vWF domain</fullName>
    </submittedName>
</protein>
<dbReference type="STRING" id="355548.SAMN04487945_1318"/>
<evidence type="ECO:0000313" key="3">
    <source>
        <dbReference type="Proteomes" id="UP000198518"/>
    </source>
</evidence>
<sequence length="420" mass="44841">MRSEETLRWRGAVALALFALAVGAATRVPGVLVLGVFGVAVAGYARLFTAPDPCLSVERSLSDDDPEPGDRVDVTLTVTNEGSLLPDLRVVDGVPETLSVVSGSPRLATALRAGKSASVTYTVEVIRGEHEFGSVDVVARDASGGHETRMSVATESALACVPDLPRLESFPLRAQTVQRVGRVSTSTGGSGVEFHATREYRSGDPLSRVDWKRLARDGELATIQFREERAATVVAVVDTRAQAHVADQDGTNAVEYGVEAAGGVASALLDSGDQVGVASLGPYWAWLAPGLGREHRARLEELLARDRGFSVSTPDRRFLGALVFRRLRKHLPDDAQVVFCSPLVDDDAAEYVRRLEASGHPVTVVSPDVTGADTLGQQFSRVERAVRIRSLRTAGVRVIDWRAGDSLALAVADAERGWSA</sequence>
<dbReference type="AlphaFoldDB" id="A0A1I0P1A7"/>